<dbReference type="EMBL" id="FQXJ01000003">
    <property type="protein sequence ID" value="SHH15158.1"/>
    <property type="molecule type" value="Genomic_DNA"/>
</dbReference>
<proteinExistence type="predicted"/>
<keyword evidence="2" id="KW-1185">Reference proteome</keyword>
<accession>A0A1M5QMD3</accession>
<reference evidence="2" key="1">
    <citation type="submission" date="2016-11" db="EMBL/GenBank/DDBJ databases">
        <authorList>
            <person name="Varghese N."/>
            <person name="Submissions S."/>
        </authorList>
    </citation>
    <scope>NUCLEOTIDE SEQUENCE [LARGE SCALE GENOMIC DNA]</scope>
    <source>
        <strain evidence="2">DSM 15449</strain>
    </source>
</reference>
<dbReference type="Proteomes" id="UP000183954">
    <property type="component" value="Unassembled WGS sequence"/>
</dbReference>
<name>A0A1M5QMD3_9FIRM</name>
<gene>
    <name evidence="1" type="ORF">SAMN02746098_00304</name>
</gene>
<evidence type="ECO:0000313" key="1">
    <source>
        <dbReference type="EMBL" id="SHH15158.1"/>
    </source>
</evidence>
<sequence>MATNTPNLGLLKKDPATDGLDTFNIQTMLNDNWDKIDATTGPASAATKGVVKIGSGINVDGVGVISVPTFTAPVSSVNSKTGVVVLDPSDIGAATSAQGTKADSALQTSQLGTVGGVAKQDDLSTHLATNASETVKGHVELATAAETTTGTDNTRAVHTAGLKVELDKRISHSLATAVSDFIISSGAGVFVKKTLAEVKTILGLGTAAYTASTAYATAAQGTLATNAIPSSQKGAVGGVALYDDAAAHFMDYTLQVPYAGTATGAANTYAIAAPSITTLTAGMAVCVKFNVDSTGASTLNWNGKGAKGLKKPNGSDVTNLKATGIYTLRYDGTNFILQGEGGSGNATAPDLLSGKTASTDAGDIVGTMPTKVGSATVITPSTVVQAIPQGYYDGALTSGKVDVLPSNVKSIQRGSTTVNATTVNVGISAIDLTKSVLMLSIHGRNNQYANVIVVAGALTTATNVAFYVNTAALNYSIVAWTVIEFNNVKSVQRGSNTTNLTAATIGISSVDPLKSVVFASFTTTDTGTYVAGAFPSFALSNATTISVAQNNSNNLTIRWQVIEFN</sequence>
<evidence type="ECO:0008006" key="3">
    <source>
        <dbReference type="Google" id="ProtNLM"/>
    </source>
</evidence>
<dbReference type="OrthoDB" id="1799546at2"/>
<protein>
    <recommendedName>
        <fullName evidence="3">Phage tail fibre repeat-containing protein</fullName>
    </recommendedName>
</protein>
<dbReference type="AlphaFoldDB" id="A0A1M5QMD3"/>
<organism evidence="1 2">
    <name type="scientific">Desulfosporosinus lacus DSM 15449</name>
    <dbReference type="NCBI Taxonomy" id="1121420"/>
    <lineage>
        <taxon>Bacteria</taxon>
        <taxon>Bacillati</taxon>
        <taxon>Bacillota</taxon>
        <taxon>Clostridia</taxon>
        <taxon>Eubacteriales</taxon>
        <taxon>Desulfitobacteriaceae</taxon>
        <taxon>Desulfosporosinus</taxon>
    </lineage>
</organism>
<dbReference type="STRING" id="1121420.SAMN02746098_00304"/>
<evidence type="ECO:0000313" key="2">
    <source>
        <dbReference type="Proteomes" id="UP000183954"/>
    </source>
</evidence>
<dbReference type="RefSeq" id="WP_073027298.1">
    <property type="nucleotide sequence ID" value="NZ_FQXJ01000003.1"/>
</dbReference>